<dbReference type="PROSITE" id="PS50984">
    <property type="entry name" value="TRUD"/>
    <property type="match status" value="1"/>
</dbReference>
<dbReference type="NCBIfam" id="TIGR00094">
    <property type="entry name" value="tRNA_TruD_broad"/>
    <property type="match status" value="1"/>
</dbReference>
<dbReference type="AlphaFoldDB" id="Q2V9F1"/>
<protein>
    <submittedName>
        <fullName evidence="4">Putative tRNA pseudouridine synthase D</fullName>
    </submittedName>
</protein>
<dbReference type="PANTHER" id="PTHR13326">
    <property type="entry name" value="TRNA PSEUDOURIDINE SYNTHASE D"/>
    <property type="match status" value="1"/>
</dbReference>
<dbReference type="GO" id="GO:0003723">
    <property type="term" value="F:RNA binding"/>
    <property type="evidence" value="ECO:0007669"/>
    <property type="project" value="InterPro"/>
</dbReference>
<sequence length="440" mass="50735">MKYVSEIFYLSPIAFFKTIEIIFLVYSLQVPRIDMLAGIELYSTKFEGIGGHIKDRNEDFEVTEILHTSVFKKFSKIKTKKNRFPLYVLEKTGLDSNHALIEIRKELGIHVRLLGIKDSKAVSLQYCTSEQDTIQNVSTRHTKLRLLGYTEESVRKSHMVGNRFDIRIHETNNNNISDFSEECRFIPNFYGLQRFGSARLVTHLVGRQILKRDFRGAVDLLLCYTTEYDTEFSKEIREKCQDPQNYQSVLRNMPRGMDIERLILSALVNGKKHISALREIPINIRRLFVHAYQAYLFNKCLSTGIKEGENVTECKVGNLCFEIEDQSNLGKLQKYVDTMNPDNVVPATQLAGYSLRKFKDRFEEILFGILSGEGLTPNNFFLREMQELSVEGGFRQLPLMVKDIDYERTGGLKFRLPIGAYATTLLRELMKPSNPIKAGF</sequence>
<evidence type="ECO:0000313" key="4">
    <source>
        <dbReference type="EMBL" id="ABB88976.1"/>
    </source>
</evidence>
<organism evidence="4">
    <name type="scientific">uncultured crenarchaeote</name>
    <dbReference type="NCBI Taxonomy" id="29281"/>
    <lineage>
        <taxon>Archaea</taxon>
        <taxon>Thermoproteota</taxon>
        <taxon>environmental samples</taxon>
    </lineage>
</organism>
<name>Q2V9F1_9CREN</name>
<dbReference type="Gene3D" id="3.30.70.3160">
    <property type="match status" value="1"/>
</dbReference>
<dbReference type="EMBL" id="DQ284444">
    <property type="protein sequence ID" value="ABB88976.1"/>
    <property type="molecule type" value="Genomic_DNA"/>
</dbReference>
<dbReference type="Gene3D" id="1.10.1510.30">
    <property type="match status" value="1"/>
</dbReference>
<dbReference type="InterPro" id="IPR001656">
    <property type="entry name" value="PsdUridine_synth_TruD"/>
</dbReference>
<evidence type="ECO:0000256" key="1">
    <source>
        <dbReference type="ARBA" id="ARBA00007953"/>
    </source>
</evidence>
<dbReference type="Pfam" id="PF01142">
    <property type="entry name" value="TruD"/>
    <property type="match status" value="1"/>
</dbReference>
<keyword evidence="2" id="KW-0413">Isomerase</keyword>
<reference evidence="4" key="1">
    <citation type="submission" date="2005-11" db="EMBL/GenBank/DDBJ databases">
        <title>Single cell genomics - a new approach in prokaryotic microbiology.</title>
        <authorList>
            <person name="Kvist T."/>
            <person name="Ahring B."/>
            <person name="Lasken R."/>
            <person name="Westermann P."/>
        </authorList>
    </citation>
    <scope>NUCLEOTIDE SEQUENCE</scope>
</reference>
<dbReference type="PIRSF" id="PIRSF037016">
    <property type="entry name" value="Pseudouridin_synth_euk_prd"/>
    <property type="match status" value="1"/>
</dbReference>
<comment type="similarity">
    <text evidence="1">Belongs to the pseudouridine synthase TruD family.</text>
</comment>
<dbReference type="PANTHER" id="PTHR13326:SF21">
    <property type="entry name" value="PSEUDOURIDYLATE SYNTHASE PUS7L"/>
    <property type="match status" value="1"/>
</dbReference>
<dbReference type="GO" id="GO:0001522">
    <property type="term" value="P:pseudouridine synthesis"/>
    <property type="evidence" value="ECO:0007669"/>
    <property type="project" value="InterPro"/>
</dbReference>
<dbReference type="InterPro" id="IPR011760">
    <property type="entry name" value="PsdUridine_synth_TruD_insert"/>
</dbReference>
<dbReference type="SUPFAM" id="SSF55120">
    <property type="entry name" value="Pseudouridine synthase"/>
    <property type="match status" value="1"/>
</dbReference>
<dbReference type="InterPro" id="IPR042214">
    <property type="entry name" value="TruD_catalytic"/>
</dbReference>
<evidence type="ECO:0000256" key="2">
    <source>
        <dbReference type="ARBA" id="ARBA00023235"/>
    </source>
</evidence>
<evidence type="ECO:0000259" key="3">
    <source>
        <dbReference type="PROSITE" id="PS50984"/>
    </source>
</evidence>
<feature type="domain" description="TRUD" evidence="3">
    <location>
        <begin position="185"/>
        <end position="400"/>
    </location>
</feature>
<proteinExistence type="inferred from homology"/>
<dbReference type="GO" id="GO:0009982">
    <property type="term" value="F:pseudouridine synthase activity"/>
    <property type="evidence" value="ECO:0007669"/>
    <property type="project" value="InterPro"/>
</dbReference>
<accession>Q2V9F1</accession>
<dbReference type="Gene3D" id="3.30.2350.20">
    <property type="entry name" value="TruD, catalytic domain"/>
    <property type="match status" value="1"/>
</dbReference>
<dbReference type="InterPro" id="IPR020103">
    <property type="entry name" value="PsdUridine_synth_cat_dom_sf"/>
</dbReference>